<evidence type="ECO:0000313" key="2">
    <source>
        <dbReference type="Proteomes" id="UP000653565"/>
    </source>
</evidence>
<reference evidence="1" key="2">
    <citation type="submission" date="2020-04" db="EMBL/GenBank/DDBJ databases">
        <authorList>
            <person name="Santos R.A.C."/>
            <person name="Steenwyk J.L."/>
            <person name="Rivero-Menendez O."/>
            <person name="Mead M.E."/>
            <person name="Silva L.P."/>
            <person name="Bastos R.W."/>
            <person name="Alastruey-Izquierdo A."/>
            <person name="Goldman G.H."/>
            <person name="Rokas A."/>
        </authorList>
    </citation>
    <scope>NUCLEOTIDE SEQUENCE</scope>
    <source>
        <strain evidence="1">CNM-CM6805</strain>
    </source>
</reference>
<gene>
    <name evidence="1" type="ORF">CNMCM6805_001906</name>
</gene>
<keyword evidence="2" id="KW-1185">Reference proteome</keyword>
<dbReference type="Proteomes" id="UP000653565">
    <property type="component" value="Unassembled WGS sequence"/>
</dbReference>
<sequence>MVRQVGYLGVMVPTTDASRQGLNEALVSVWGTDMVSHFLSDENGGDPFDPVITPQCCLMDADVHDRGD</sequence>
<name>A0A8H4GUE6_9EURO</name>
<organism evidence="1 2">
    <name type="scientific">Aspergillus fumigatiaffinis</name>
    <dbReference type="NCBI Taxonomy" id="340414"/>
    <lineage>
        <taxon>Eukaryota</taxon>
        <taxon>Fungi</taxon>
        <taxon>Dikarya</taxon>
        <taxon>Ascomycota</taxon>
        <taxon>Pezizomycotina</taxon>
        <taxon>Eurotiomycetes</taxon>
        <taxon>Eurotiomycetidae</taxon>
        <taxon>Eurotiales</taxon>
        <taxon>Aspergillaceae</taxon>
        <taxon>Aspergillus</taxon>
        <taxon>Aspergillus subgen. Fumigati</taxon>
    </lineage>
</organism>
<dbReference type="EMBL" id="JAAAPX010000145">
    <property type="protein sequence ID" value="KAF4228723.1"/>
    <property type="molecule type" value="Genomic_DNA"/>
</dbReference>
<dbReference type="AlphaFoldDB" id="A0A8H4GUE6"/>
<evidence type="ECO:0000313" key="1">
    <source>
        <dbReference type="EMBL" id="KAF4228723.1"/>
    </source>
</evidence>
<comment type="caution">
    <text evidence="1">The sequence shown here is derived from an EMBL/GenBank/DDBJ whole genome shotgun (WGS) entry which is preliminary data.</text>
</comment>
<accession>A0A8H4GUE6</accession>
<reference evidence="1" key="1">
    <citation type="journal article" date="2020" name="bioRxiv">
        <title>Genomic and phenotypic heterogeneity of clinical isolates of the human pathogens Aspergillus fumigatus, Aspergillus lentulus and Aspergillus fumigatiaffinis.</title>
        <authorList>
            <person name="dos Santos R.A.C."/>
            <person name="Steenwyk J.L."/>
            <person name="Rivero-Menendez O."/>
            <person name="Mead M.E."/>
            <person name="Silva L.P."/>
            <person name="Bastos R.W."/>
            <person name="Alastruey-Izquierdo A."/>
            <person name="Goldman G.H."/>
            <person name="Rokas A."/>
        </authorList>
    </citation>
    <scope>NUCLEOTIDE SEQUENCE</scope>
    <source>
        <strain evidence="1">CNM-CM6805</strain>
    </source>
</reference>
<protein>
    <submittedName>
        <fullName evidence="1">Uncharacterized protein</fullName>
    </submittedName>
</protein>
<proteinExistence type="predicted"/>